<comment type="caution">
    <text evidence="2">The sequence shown here is derived from an EMBL/GenBank/DDBJ whole genome shotgun (WGS) entry which is preliminary data.</text>
</comment>
<keyword evidence="1" id="KW-0472">Membrane</keyword>
<reference evidence="2 3" key="1">
    <citation type="submission" date="2023-11" db="EMBL/GenBank/DDBJ databases">
        <title>Winogradskyella pelagius sp. nov., isolated from coastal sediment.</title>
        <authorList>
            <person name="Li F."/>
        </authorList>
    </citation>
    <scope>NUCLEOTIDE SEQUENCE [LARGE SCALE GENOMIC DNA]</scope>
    <source>
        <strain evidence="2 3">KCTC 23502</strain>
    </source>
</reference>
<gene>
    <name evidence="2" type="ORF">SNF14_05940</name>
</gene>
<dbReference type="RefSeq" id="WP_320555249.1">
    <property type="nucleotide sequence ID" value="NZ_JAXDAE010000004.1"/>
</dbReference>
<keyword evidence="1" id="KW-0812">Transmembrane</keyword>
<sequence>MVLFIKNLEDYMLPCVNKTLFGYECMGCGLQRSAALLLRGQVVESFLMYPGLYTLMALFGFIALNTVKNFKNGTKIIAILAILNVVVIIISYLLKLYLK</sequence>
<dbReference type="Proteomes" id="UP001285855">
    <property type="component" value="Unassembled WGS sequence"/>
</dbReference>
<evidence type="ECO:0000313" key="2">
    <source>
        <dbReference type="EMBL" id="MDY2586872.1"/>
    </source>
</evidence>
<keyword evidence="1" id="KW-1133">Transmembrane helix</keyword>
<evidence type="ECO:0000256" key="1">
    <source>
        <dbReference type="SAM" id="Phobius"/>
    </source>
</evidence>
<dbReference type="Pfam" id="PF10825">
    <property type="entry name" value="DUF2752"/>
    <property type="match status" value="1"/>
</dbReference>
<feature type="transmembrane region" description="Helical" evidence="1">
    <location>
        <begin position="76"/>
        <end position="94"/>
    </location>
</feature>
<accession>A0ABU5EKP0</accession>
<keyword evidence="3" id="KW-1185">Reference proteome</keyword>
<proteinExistence type="predicted"/>
<dbReference type="EMBL" id="JAXDAE010000004">
    <property type="protein sequence ID" value="MDY2586872.1"/>
    <property type="molecule type" value="Genomic_DNA"/>
</dbReference>
<organism evidence="2 3">
    <name type="scientific">Winogradskyella aquimaris</name>
    <dbReference type="NCBI Taxonomy" id="864074"/>
    <lineage>
        <taxon>Bacteria</taxon>
        <taxon>Pseudomonadati</taxon>
        <taxon>Bacteroidota</taxon>
        <taxon>Flavobacteriia</taxon>
        <taxon>Flavobacteriales</taxon>
        <taxon>Flavobacteriaceae</taxon>
        <taxon>Winogradskyella</taxon>
    </lineage>
</organism>
<name>A0ABU5EKP0_9FLAO</name>
<feature type="transmembrane region" description="Helical" evidence="1">
    <location>
        <begin position="46"/>
        <end position="64"/>
    </location>
</feature>
<evidence type="ECO:0000313" key="3">
    <source>
        <dbReference type="Proteomes" id="UP001285855"/>
    </source>
</evidence>
<dbReference type="InterPro" id="IPR021215">
    <property type="entry name" value="DUF2752"/>
</dbReference>
<protein>
    <submittedName>
        <fullName evidence="2">DUF2752 domain-containing protein</fullName>
    </submittedName>
</protein>